<evidence type="ECO:0000256" key="1">
    <source>
        <dbReference type="ARBA" id="ARBA00023267"/>
    </source>
</evidence>
<dbReference type="Gene3D" id="2.40.50.100">
    <property type="match status" value="1"/>
</dbReference>
<name>B4SFH7_PELPB</name>
<dbReference type="PROSITE" id="PS50968">
    <property type="entry name" value="BIOTINYL_LIPOYL"/>
    <property type="match status" value="1"/>
</dbReference>
<dbReference type="InterPro" id="IPR011053">
    <property type="entry name" value="Single_hybrid_motif"/>
</dbReference>
<dbReference type="FunFam" id="2.40.50.100:FF:000003">
    <property type="entry name" value="Acetyl-CoA carboxylase biotin carboxyl carrier protein"/>
    <property type="match status" value="1"/>
</dbReference>
<accession>B4SFH7</accession>
<keyword evidence="5" id="KW-1185">Reference proteome</keyword>
<dbReference type="PANTHER" id="PTHR45266">
    <property type="entry name" value="OXALOACETATE DECARBOXYLASE ALPHA CHAIN"/>
    <property type="match status" value="1"/>
</dbReference>
<evidence type="ECO:0000259" key="3">
    <source>
        <dbReference type="PROSITE" id="PS50968"/>
    </source>
</evidence>
<dbReference type="HOGENOM" id="CLU_016733_5_4_10"/>
<protein>
    <submittedName>
        <fullName evidence="4">Biotin/lipoyl attachment domain-containing protein</fullName>
    </submittedName>
</protein>
<dbReference type="eggNOG" id="COG4770">
    <property type="taxonomic scope" value="Bacteria"/>
</dbReference>
<dbReference type="CDD" id="cd06850">
    <property type="entry name" value="biotinyl_domain"/>
    <property type="match status" value="1"/>
</dbReference>
<dbReference type="KEGG" id="pph:Ppha_0945"/>
<evidence type="ECO:0000256" key="2">
    <source>
        <dbReference type="SAM" id="MobiDB-lite"/>
    </source>
</evidence>
<dbReference type="AlphaFoldDB" id="B4SFH7"/>
<dbReference type="OrthoDB" id="9812676at2"/>
<dbReference type="RefSeq" id="WP_012507727.1">
    <property type="nucleotide sequence ID" value="NC_011060.1"/>
</dbReference>
<organism evidence="4 5">
    <name type="scientific">Pelodictyon phaeoclathratiforme (strain DSM 5477 / BU-1)</name>
    <dbReference type="NCBI Taxonomy" id="324925"/>
    <lineage>
        <taxon>Bacteria</taxon>
        <taxon>Pseudomonadati</taxon>
        <taxon>Chlorobiota</taxon>
        <taxon>Chlorobiia</taxon>
        <taxon>Chlorobiales</taxon>
        <taxon>Chlorobiaceae</taxon>
        <taxon>Chlorobium/Pelodictyon group</taxon>
        <taxon>Pelodictyon</taxon>
    </lineage>
</organism>
<dbReference type="Proteomes" id="UP000002724">
    <property type="component" value="Chromosome"/>
</dbReference>
<evidence type="ECO:0000313" key="4">
    <source>
        <dbReference type="EMBL" id="ACF43232.1"/>
    </source>
</evidence>
<sequence length="139" mass="15388">MRKYKFTIGGNRYNVEIKSFEENIAEIEVNGTSYQVELGQEIKRPQTPKLVRYTPPTPVKPPQPLNTPGLSIVKAPLPGTIIALMVQPGSKVKREEPILVLEAMKMENNIFAEKAGTVKTVKVAVGDTVMQGDILIEIE</sequence>
<feature type="compositionally biased region" description="Pro residues" evidence="2">
    <location>
        <begin position="55"/>
        <end position="65"/>
    </location>
</feature>
<dbReference type="InterPro" id="IPR050709">
    <property type="entry name" value="Biotin_Carboxyl_Carrier/Decarb"/>
</dbReference>
<dbReference type="Pfam" id="PF00364">
    <property type="entry name" value="Biotin_lipoyl"/>
    <property type="match status" value="1"/>
</dbReference>
<proteinExistence type="predicted"/>
<dbReference type="STRING" id="324925.Ppha_0945"/>
<feature type="domain" description="Lipoyl-binding" evidence="3">
    <location>
        <begin position="62"/>
        <end position="139"/>
    </location>
</feature>
<gene>
    <name evidence="4" type="ordered locus">Ppha_0945</name>
</gene>
<reference evidence="4 5" key="1">
    <citation type="submission" date="2008-06" db="EMBL/GenBank/DDBJ databases">
        <title>Complete sequence of Pelodictyon phaeoclathratiforme BU-1.</title>
        <authorList>
            <consortium name="US DOE Joint Genome Institute"/>
            <person name="Lucas S."/>
            <person name="Copeland A."/>
            <person name="Lapidus A."/>
            <person name="Glavina del Rio T."/>
            <person name="Dalin E."/>
            <person name="Tice H."/>
            <person name="Bruce D."/>
            <person name="Goodwin L."/>
            <person name="Pitluck S."/>
            <person name="Schmutz J."/>
            <person name="Larimer F."/>
            <person name="Land M."/>
            <person name="Hauser L."/>
            <person name="Kyrpides N."/>
            <person name="Mikhailova N."/>
            <person name="Liu Z."/>
            <person name="Li T."/>
            <person name="Zhao F."/>
            <person name="Overmann J."/>
            <person name="Bryant D.A."/>
            <person name="Richardson P."/>
        </authorList>
    </citation>
    <scope>NUCLEOTIDE SEQUENCE [LARGE SCALE GENOMIC DNA]</scope>
    <source>
        <strain evidence="5">DSM 5477 / BU-1</strain>
    </source>
</reference>
<evidence type="ECO:0000313" key="5">
    <source>
        <dbReference type="Proteomes" id="UP000002724"/>
    </source>
</evidence>
<dbReference type="SUPFAM" id="SSF51230">
    <property type="entry name" value="Single hybrid motif"/>
    <property type="match status" value="1"/>
</dbReference>
<dbReference type="InterPro" id="IPR000089">
    <property type="entry name" value="Biotin_lipoyl"/>
</dbReference>
<dbReference type="PANTHER" id="PTHR45266:SF3">
    <property type="entry name" value="OXALOACETATE DECARBOXYLASE ALPHA CHAIN"/>
    <property type="match status" value="1"/>
</dbReference>
<keyword evidence="1" id="KW-0092">Biotin</keyword>
<feature type="region of interest" description="Disordered" evidence="2">
    <location>
        <begin position="47"/>
        <end position="67"/>
    </location>
</feature>
<dbReference type="EMBL" id="CP001110">
    <property type="protein sequence ID" value="ACF43232.1"/>
    <property type="molecule type" value="Genomic_DNA"/>
</dbReference>